<dbReference type="Gene3D" id="1.10.1200.10">
    <property type="entry name" value="ACP-like"/>
    <property type="match status" value="1"/>
</dbReference>
<dbReference type="STRING" id="582692.SAMN05720606_101333"/>
<name>A0A1G5BE03_9BACL</name>
<keyword evidence="3" id="KW-1185">Reference proteome</keyword>
<organism evidence="2 3">
    <name type="scientific">Paenibacillus polysaccharolyticus</name>
    <dbReference type="NCBI Taxonomy" id="582692"/>
    <lineage>
        <taxon>Bacteria</taxon>
        <taxon>Bacillati</taxon>
        <taxon>Bacillota</taxon>
        <taxon>Bacilli</taxon>
        <taxon>Bacillales</taxon>
        <taxon>Paenibacillaceae</taxon>
        <taxon>Paenibacillus</taxon>
    </lineage>
</organism>
<dbReference type="InterPro" id="IPR036736">
    <property type="entry name" value="ACP-like_sf"/>
</dbReference>
<dbReference type="Pfam" id="PF00550">
    <property type="entry name" value="PP-binding"/>
    <property type="match status" value="1"/>
</dbReference>
<evidence type="ECO:0000313" key="2">
    <source>
        <dbReference type="EMBL" id="SCX88358.1"/>
    </source>
</evidence>
<dbReference type="InterPro" id="IPR009081">
    <property type="entry name" value="PP-bd_ACP"/>
</dbReference>
<protein>
    <submittedName>
        <fullName evidence="2">Acyl carrier protein</fullName>
    </submittedName>
</protein>
<gene>
    <name evidence="2" type="ORF">SAMN05720606_101333</name>
</gene>
<dbReference type="RefSeq" id="WP_090915286.1">
    <property type="nucleotide sequence ID" value="NZ_FMVM01000001.1"/>
</dbReference>
<dbReference type="EMBL" id="FMVM01000001">
    <property type="protein sequence ID" value="SCX88358.1"/>
    <property type="molecule type" value="Genomic_DNA"/>
</dbReference>
<dbReference type="SUPFAM" id="SSF47336">
    <property type="entry name" value="ACP-like"/>
    <property type="match status" value="1"/>
</dbReference>
<evidence type="ECO:0000259" key="1">
    <source>
        <dbReference type="PROSITE" id="PS50075"/>
    </source>
</evidence>
<reference evidence="3" key="1">
    <citation type="submission" date="2016-10" db="EMBL/GenBank/DDBJ databases">
        <authorList>
            <person name="Varghese N."/>
            <person name="Submissions S."/>
        </authorList>
    </citation>
    <scope>NUCLEOTIDE SEQUENCE [LARGE SCALE GENOMIC DNA]</scope>
    <source>
        <strain evidence="3">BL9</strain>
    </source>
</reference>
<dbReference type="PROSITE" id="PS50075">
    <property type="entry name" value="CARRIER"/>
    <property type="match status" value="1"/>
</dbReference>
<dbReference type="Proteomes" id="UP000198538">
    <property type="component" value="Unassembled WGS sequence"/>
</dbReference>
<proteinExistence type="predicted"/>
<accession>A0A1G5BE03</accession>
<dbReference type="AlphaFoldDB" id="A0A1G5BE03"/>
<sequence length="93" mass="10133">MSVAHAGLEEKIKKLIVSQLGLDISHDSIDEEAPLFDIDDNGSGLDLDSVDALELAVGIKRDFQIVIQNTDLASCYNVKSIAQLIRSYSGEEK</sequence>
<feature type="domain" description="Carrier" evidence="1">
    <location>
        <begin position="6"/>
        <end position="89"/>
    </location>
</feature>
<evidence type="ECO:0000313" key="3">
    <source>
        <dbReference type="Proteomes" id="UP000198538"/>
    </source>
</evidence>